<evidence type="ECO:0000313" key="2">
    <source>
        <dbReference type="EMBL" id="QHS96917.1"/>
    </source>
</evidence>
<feature type="compositionally biased region" description="Low complexity" evidence="1">
    <location>
        <begin position="185"/>
        <end position="202"/>
    </location>
</feature>
<protein>
    <submittedName>
        <fullName evidence="2">Uncharacterized protein</fullName>
    </submittedName>
</protein>
<dbReference type="AlphaFoldDB" id="A0A6C0BX66"/>
<reference evidence="2" key="1">
    <citation type="journal article" date="2020" name="Nature">
        <title>Giant virus diversity and host interactions through global metagenomics.</title>
        <authorList>
            <person name="Schulz F."/>
            <person name="Roux S."/>
            <person name="Paez-Espino D."/>
            <person name="Jungbluth S."/>
            <person name="Walsh D.A."/>
            <person name="Denef V.J."/>
            <person name="McMahon K.D."/>
            <person name="Konstantinidis K.T."/>
            <person name="Eloe-Fadrosh E.A."/>
            <person name="Kyrpides N.C."/>
            <person name="Woyke T."/>
        </authorList>
    </citation>
    <scope>NUCLEOTIDE SEQUENCE</scope>
    <source>
        <strain evidence="2">GVMAG-M-3300020166-5</strain>
    </source>
</reference>
<dbReference type="PROSITE" id="PS50088">
    <property type="entry name" value="ANK_REPEAT"/>
    <property type="match status" value="1"/>
</dbReference>
<dbReference type="InterPro" id="IPR002110">
    <property type="entry name" value="Ankyrin_rpt"/>
</dbReference>
<dbReference type="EMBL" id="MN739281">
    <property type="protein sequence ID" value="QHS96917.1"/>
    <property type="molecule type" value="Genomic_DNA"/>
</dbReference>
<feature type="region of interest" description="Disordered" evidence="1">
    <location>
        <begin position="170"/>
        <end position="290"/>
    </location>
</feature>
<accession>A0A6C0BX66</accession>
<evidence type="ECO:0000256" key="1">
    <source>
        <dbReference type="SAM" id="MobiDB-lite"/>
    </source>
</evidence>
<feature type="compositionally biased region" description="Basic residues" evidence="1">
    <location>
        <begin position="250"/>
        <end position="290"/>
    </location>
</feature>
<organism evidence="2">
    <name type="scientific">viral metagenome</name>
    <dbReference type="NCBI Taxonomy" id="1070528"/>
    <lineage>
        <taxon>unclassified sequences</taxon>
        <taxon>metagenomes</taxon>
        <taxon>organismal metagenomes</taxon>
    </lineage>
</organism>
<sequence length="290" mass="31857">MPSLYKLSQKEHLTPADAASVDVILASKTAEQLDMDLDGGYPVLIYATISGNIDLIKKLMEKGVDKNVQVNRASRMRTPDMRTALQIAGGTVYRRRHGGRSVVDDDVRIKVIFELGGMSDNSWREYAGRDFQGKFDDATAGEVAMPPGEKVEQGAQKMATAAMATAAMATAAPPAFKKKTKKKSSAASSKSSKSSDSSSSSDSGDDDGGAVKRKFKKMKGTIRRRLSSNRGTKHKKHKKKGHIVNSPRGRIPHRRGTRGRIPHRRGTHGRIPHRRRSRGRGTHGRIPHRR</sequence>
<name>A0A6C0BX66_9ZZZZ</name>
<feature type="compositionally biased region" description="Basic residues" evidence="1">
    <location>
        <begin position="211"/>
        <end position="242"/>
    </location>
</feature>
<proteinExistence type="predicted"/>